<dbReference type="PANTHER" id="PTHR43459">
    <property type="entry name" value="ENOYL-COA HYDRATASE"/>
    <property type="match status" value="1"/>
</dbReference>
<comment type="similarity">
    <text evidence="1">Belongs to the enoyl-CoA hydratase/isomerase family.</text>
</comment>
<dbReference type="CDD" id="cd06558">
    <property type="entry name" value="crotonase-like"/>
    <property type="match status" value="1"/>
</dbReference>
<dbReference type="Gene3D" id="3.90.226.10">
    <property type="entry name" value="2-enoyl-CoA Hydratase, Chain A, domain 1"/>
    <property type="match status" value="1"/>
</dbReference>
<accession>A0A857CDT9</accession>
<proteinExistence type="inferred from homology"/>
<keyword evidence="2" id="KW-0413">Isomerase</keyword>
<dbReference type="RefSeq" id="WP_158195877.1">
    <property type="nucleotide sequence ID" value="NZ_CP046908.1"/>
</dbReference>
<dbReference type="Gene3D" id="1.10.12.10">
    <property type="entry name" value="Lyase 2-enoyl-coa Hydratase, Chain A, domain 2"/>
    <property type="match status" value="1"/>
</dbReference>
<dbReference type="InterPro" id="IPR011968">
    <property type="entry name" value="PaaB1"/>
</dbReference>
<dbReference type="NCBIfam" id="TIGR02280">
    <property type="entry name" value="PaaB1"/>
    <property type="match status" value="1"/>
</dbReference>
<dbReference type="Pfam" id="PF00378">
    <property type="entry name" value="ECH_1"/>
    <property type="match status" value="1"/>
</dbReference>
<dbReference type="KEGG" id="siw:GH266_22695"/>
<dbReference type="AlphaFoldDB" id="A0A857CDT9"/>
<dbReference type="InterPro" id="IPR001753">
    <property type="entry name" value="Enoyl-CoA_hydra/iso"/>
</dbReference>
<evidence type="ECO:0000256" key="1">
    <source>
        <dbReference type="ARBA" id="ARBA00005254"/>
    </source>
</evidence>
<dbReference type="EMBL" id="CP046908">
    <property type="protein sequence ID" value="QGZ37059.1"/>
    <property type="molecule type" value="Genomic_DNA"/>
</dbReference>
<dbReference type="FunFam" id="3.90.226.10:FF:000071">
    <property type="entry name" value="Putative enoyl-CoA hydratase PaaB"/>
    <property type="match status" value="1"/>
</dbReference>
<dbReference type="GO" id="GO:0016853">
    <property type="term" value="F:isomerase activity"/>
    <property type="evidence" value="ECO:0007669"/>
    <property type="project" value="UniProtKB-KW"/>
</dbReference>
<organism evidence="2 3">
    <name type="scientific">Stappia indica</name>
    <dbReference type="NCBI Taxonomy" id="538381"/>
    <lineage>
        <taxon>Bacteria</taxon>
        <taxon>Pseudomonadati</taxon>
        <taxon>Pseudomonadota</taxon>
        <taxon>Alphaproteobacteria</taxon>
        <taxon>Hyphomicrobiales</taxon>
        <taxon>Stappiaceae</taxon>
        <taxon>Stappia</taxon>
    </lineage>
</organism>
<sequence length="289" mass="29956">MQTETSAAHGGAEPAPVLVKREGGVLVVTLNRPDKLNSFNEAMHAALREAMDIAESDAEIRCVLLTGAGRGFCAGQDLSDRVTAPGDAPPDLTRTIEANYNPLLRRLKALPKPVVCAVNGVAAGAGANIALACDIVLAAESAKFIQAFSKIGLVPDSGGTWSLPRLVGLARAKALALLATPVPARQAEDWGMIWKALPDGELMGEARRLAGELAAAPTFGLGLVKQALEASFGNDLDTQLDLERDLQGLAGRSPDYAEGVAAFMAKRAPVFTGRPPKGADTVADTGGEA</sequence>
<evidence type="ECO:0000313" key="3">
    <source>
        <dbReference type="Proteomes" id="UP000435648"/>
    </source>
</evidence>
<gene>
    <name evidence="2" type="ORF">GH266_22695</name>
</gene>
<dbReference type="EC" id="5.3.3.18" evidence="2"/>
<reference evidence="2 3" key="1">
    <citation type="submission" date="2019-12" db="EMBL/GenBank/DDBJ databases">
        <title>The genome of Stappia indica PHM037.</title>
        <authorList>
            <person name="Kacar D."/>
            <person name="Galan B."/>
            <person name="Canedo L."/>
            <person name="Rodriguez P."/>
            <person name="de la Calle F."/>
            <person name="Garcia J.L."/>
        </authorList>
    </citation>
    <scope>NUCLEOTIDE SEQUENCE [LARGE SCALE GENOMIC DNA]</scope>
    <source>
        <strain evidence="2 3">PHM037</strain>
    </source>
</reference>
<evidence type="ECO:0000313" key="2">
    <source>
        <dbReference type="EMBL" id="QGZ37059.1"/>
    </source>
</evidence>
<dbReference type="InterPro" id="IPR029045">
    <property type="entry name" value="ClpP/crotonase-like_dom_sf"/>
</dbReference>
<protein>
    <submittedName>
        <fullName evidence="2">2-(1,2-epoxy-1,2-dihydrophenyl)acetyl-CoA isomerase</fullName>
        <ecNumber evidence="2">5.3.3.18</ecNumber>
    </submittedName>
</protein>
<dbReference type="PANTHER" id="PTHR43459:SF1">
    <property type="entry name" value="EG:BACN32G11.4 PROTEIN"/>
    <property type="match status" value="1"/>
</dbReference>
<dbReference type="Proteomes" id="UP000435648">
    <property type="component" value="Chromosome"/>
</dbReference>
<dbReference type="OrthoDB" id="9781757at2"/>
<name>A0A857CDT9_9HYPH</name>
<dbReference type="SUPFAM" id="SSF52096">
    <property type="entry name" value="ClpP/crotonase"/>
    <property type="match status" value="1"/>
</dbReference>
<dbReference type="InterPro" id="IPR014748">
    <property type="entry name" value="Enoyl-CoA_hydra_C"/>
</dbReference>
<dbReference type="GO" id="GO:0010124">
    <property type="term" value="P:phenylacetate catabolic process"/>
    <property type="evidence" value="ECO:0007669"/>
    <property type="project" value="InterPro"/>
</dbReference>